<name>A0A4R0RK07_9APHY</name>
<dbReference type="Gene3D" id="1.20.1280.50">
    <property type="match status" value="1"/>
</dbReference>
<evidence type="ECO:0000313" key="2">
    <source>
        <dbReference type="EMBL" id="TCD62634.1"/>
    </source>
</evidence>
<evidence type="ECO:0000313" key="3">
    <source>
        <dbReference type="Proteomes" id="UP000292702"/>
    </source>
</evidence>
<reference evidence="2 3" key="1">
    <citation type="submission" date="2018-11" db="EMBL/GenBank/DDBJ databases">
        <title>Genome assembly of Steccherinum ochraceum LE-BIN_3174, the white-rot fungus of the Steccherinaceae family (The Residual Polyporoid clade, Polyporales, Basidiomycota).</title>
        <authorList>
            <person name="Fedorova T.V."/>
            <person name="Glazunova O.A."/>
            <person name="Landesman E.O."/>
            <person name="Moiseenko K.V."/>
            <person name="Psurtseva N.V."/>
            <person name="Savinova O.S."/>
            <person name="Shakhova N.V."/>
            <person name="Tyazhelova T.V."/>
            <person name="Vasina D.V."/>
        </authorList>
    </citation>
    <scope>NUCLEOTIDE SEQUENCE [LARGE SCALE GENOMIC DNA]</scope>
    <source>
        <strain evidence="2 3">LE-BIN_3174</strain>
    </source>
</reference>
<evidence type="ECO:0000259" key="1">
    <source>
        <dbReference type="PROSITE" id="PS50181"/>
    </source>
</evidence>
<proteinExistence type="predicted"/>
<dbReference type="SUPFAM" id="SSF52047">
    <property type="entry name" value="RNI-like"/>
    <property type="match status" value="1"/>
</dbReference>
<sequence>MMPLRGGLNSRRTDITSLPAELLVLVFEHGSQATLHTLGRPFAITISHVSQRWRQLVYASASVWRAIPSTSHILLDQYLKMSQNYTLDVYLHARPRVGDIGVLDIVTLLLNHSHRWRSLYIRASTAPLLFVVISRLRKARAPMLQRFELYVDAQPHTVGQLPPIFVDERPPNLASVTLEGVGFVGMPLTISVSLLTGLTSLTLSRLPRSMGQIPYASFKDLLNASPKLKHLELDSVVPKVMYGVRYDEIVLPHLQSLCLVVPPDSHYLQQLFTIVTAPSLRVLRFESGWALNWAIFEDSLSILATKYHDIKELYFSVTLKPGTPMVNDGVDPAFFKAFPHLRQFSLSVLDDAFATYYLLPWIGLLTEDLQSDEEKSPLPDSAMVWPQLDLLTVRAPYDAESLVGLDECLEMLGTLRMSMGLPFDLQEAFIFADNETLSSSISVELEGPPGY</sequence>
<organism evidence="2 3">
    <name type="scientific">Steccherinum ochraceum</name>
    <dbReference type="NCBI Taxonomy" id="92696"/>
    <lineage>
        <taxon>Eukaryota</taxon>
        <taxon>Fungi</taxon>
        <taxon>Dikarya</taxon>
        <taxon>Basidiomycota</taxon>
        <taxon>Agaricomycotina</taxon>
        <taxon>Agaricomycetes</taxon>
        <taxon>Polyporales</taxon>
        <taxon>Steccherinaceae</taxon>
        <taxon>Steccherinum</taxon>
    </lineage>
</organism>
<dbReference type="Proteomes" id="UP000292702">
    <property type="component" value="Unassembled WGS sequence"/>
</dbReference>
<accession>A0A4R0RK07</accession>
<comment type="caution">
    <text evidence="2">The sequence shown here is derived from an EMBL/GenBank/DDBJ whole genome shotgun (WGS) entry which is preliminary data.</text>
</comment>
<dbReference type="AlphaFoldDB" id="A0A4R0RK07"/>
<dbReference type="OrthoDB" id="3155440at2759"/>
<keyword evidence="3" id="KW-1185">Reference proteome</keyword>
<dbReference type="EMBL" id="RWJN01000356">
    <property type="protein sequence ID" value="TCD62634.1"/>
    <property type="molecule type" value="Genomic_DNA"/>
</dbReference>
<dbReference type="STRING" id="92696.A0A4R0RK07"/>
<gene>
    <name evidence="2" type="ORF">EIP91_006618</name>
</gene>
<dbReference type="InterPro" id="IPR001810">
    <property type="entry name" value="F-box_dom"/>
</dbReference>
<protein>
    <recommendedName>
        <fullName evidence="1">F-box domain-containing protein</fullName>
    </recommendedName>
</protein>
<feature type="domain" description="F-box" evidence="1">
    <location>
        <begin position="12"/>
        <end position="67"/>
    </location>
</feature>
<dbReference type="Gene3D" id="3.80.10.10">
    <property type="entry name" value="Ribonuclease Inhibitor"/>
    <property type="match status" value="1"/>
</dbReference>
<dbReference type="InterPro" id="IPR032675">
    <property type="entry name" value="LRR_dom_sf"/>
</dbReference>
<dbReference type="PROSITE" id="PS50181">
    <property type="entry name" value="FBOX"/>
    <property type="match status" value="1"/>
</dbReference>